<feature type="compositionally biased region" description="Polar residues" evidence="3">
    <location>
        <begin position="1662"/>
        <end position="1678"/>
    </location>
</feature>
<proteinExistence type="predicted"/>
<keyword evidence="2" id="KW-0067">ATP-binding</keyword>
<feature type="region of interest" description="Disordered" evidence="3">
    <location>
        <begin position="1651"/>
        <end position="1678"/>
    </location>
</feature>
<sequence length="2051" mass="227909">MNDPIGSFDTIRDNFVRYVETAFRTKFDEPGEFEDLRNKLLHQDGVLYRQPWAEPLPEYQSSGKTVALLTDADLPGLSPMQSDLFRGLIQAGLIDNPAVELYEHQKQMLSNALEHKHCVITSGTGSGKTESFLLPLLAQITKEIPTWPAAGTMEPPAKNWWSGTNRLTNGQVADANGASTSGLKAAAQQRGHENTGRQAAVRALILYPMNALVEDQMTRLRRALDSDDARQWFDMNARGNRIHFGRYTGASPVAGSLRELDANGRLKINGYKLEELREELSQYSRNVDAINEFTSLPANQTRRKDLVSFFPRLDGAEMRSRFDMQDAPPDILITNFSMLSIMLMRTLDGPVFEKTRNWLAADSSHIFHLVIDELHLYRGTAGTEVSYLLRLVLDRLGLNPNHPQLRILASSASLETEGKAGEYSSQFLEDFFGVPPKEDGTSSFEIIRGQEIDAALPSEALLPLPLAPFASLAKASDANTELPDADAALAADALNTFSHCAPISPAPATGLEALATSLWSSELRLRERLYSACRVTDTETGRTKLRAVPTLPAVGDKLAPGFHYLAESLFGQGHTQQQLHDALRGLFIARGSFEGKFPAIEKMARSNARSLPRFRFHFFFRNIDGLWLGLPSSDDMAPDSEGKLIRRPYGELLAHTSLRTTAGQHVLEGLYCDRCGTVFYGGARLNWDLPGITDGSKFQMLSVSPDIEGIPEKAAETLVERRSYADYAVFWPQAGQEFVQHERARGNGDFWKQPVIRGATVNSESYWRPARIDSRSGRVETGENFAPSTGTDGPDWIYGRVFRVDGTPSTETAQRLRAMPAVCPGCGANHELGVYRLSSVRGFRTGFGQTSQTFAKELLLQLPAGADTRKLVVFSDSRDDAAQVANGIERNHYGDLLRELLTQYLQQHVATGAELVTAISSPSLTPEEFEEIRKKQPTLSLKIRTWLRRAKDITSGFEDERVEAQEALRELALLNQRVVSIKSLAQGLDVAGQAPVGGGALLREFLKLGVNPGGNDLELQYTDAQNHRNPWYQGVDYSQPNQPKWNSVNVGFADRISEGLTQRIAELLFRRLFYSLEASGLGTPVVRPEPEAATLSALPTSLRSHSSDILSAVVRILGDKYKYVGSEYQRDNQDALQNAEDFPGAIKKYLKAVCAHLEGSDANWYDVGEWVRQQLRRSANGMLPAINAFGNVDVINLWLKAARAADPYWKCKTCHRIHLHRAAGICTSCRKLLPATAHSRNGVPQTCRHLWKKNYLAYHAALHPRESIRLHCEELTGQTDDQFERQRHFRNVILSNDGPAQVRQIDLLSVTTTLEVGVDIGALQAVMLGNMPPQRFNYQQRVGRAGRRGQAYSVAFTFCRGRSHDEFYFANPHKITGDDAPTPFLAIDQPRILRRVLAKAALREAFSAAQAAGGGVHGEFGGTVEWAGYRSSVSSWLEDKGEAWATDILGVMTGRKNAHLVPELVAWVGDCKKGLLSDVDRVMNSNTPGESTADKLAQGGVLPMFGMPTSVRNLQLGARRDQHGRWTLPLIDRPLDMAIYEFAPGAQKLKDKFYHKAIGFTSTLDEKRGPNNSSIITNQDDGPFLLRRWMLSCPVCYFTKTYEADPDQRIAPPAPECPNPKCKAPLLPAENGISSVHIFEVVSPRAFRTDYSAGHDDREQTDSSTQRPPLLAETNTTSAKPAELSLGNGWALLADDDITWRLNKGPRDAFFAGEFRPSWQERQINATTWTRKQWMFKEDGVERVALAANKKTEIIRLHPATVPIGINLDFTRSTGPQRDGLKSAYYSAAFLLQRAISDKLDIEPDEIEIGGITQISLNDARRLEPMVGQIVLSDALPNGSGFVRRMFEHLNATPLLTEMLNGARAGTYLGTIHSSNHKRDCKSACYQCLMGYRNMSYHALLDWRLALTLLRIMRDPDYLAGTDGKFDTPELEGWLDTNHQQLQIFATSFFSTPTTPGEIRWLTPKNGPAIPALAWGPNKRNLALVVHPLWDLKHPAEKTWLNEILALARLAVAENEGGLLQFIDSFNLARRSGQCYQWLRGSTNGQPHNLV</sequence>
<keyword evidence="1" id="KW-0547">Nucleotide-binding</keyword>
<dbReference type="EMBL" id="JADQDQ010000013">
    <property type="protein sequence ID" value="MBF9239512.1"/>
    <property type="molecule type" value="Genomic_DNA"/>
</dbReference>
<accession>A0ABS0IMB7</accession>
<comment type="caution">
    <text evidence="5">The sequence shown here is derived from an EMBL/GenBank/DDBJ whole genome shotgun (WGS) entry which is preliminary data.</text>
</comment>
<dbReference type="SUPFAM" id="SSF52540">
    <property type="entry name" value="P-loop containing nucleoside triphosphate hydrolases"/>
    <property type="match status" value="2"/>
</dbReference>
<evidence type="ECO:0000256" key="3">
    <source>
        <dbReference type="SAM" id="MobiDB-lite"/>
    </source>
</evidence>
<dbReference type="SMART" id="SM00487">
    <property type="entry name" value="DEXDc"/>
    <property type="match status" value="1"/>
</dbReference>
<dbReference type="Gene3D" id="3.40.50.300">
    <property type="entry name" value="P-loop containing nucleotide triphosphate hydrolases"/>
    <property type="match status" value="2"/>
</dbReference>
<dbReference type="SMART" id="SM00490">
    <property type="entry name" value="HELICc"/>
    <property type="match status" value="1"/>
</dbReference>
<name>A0ABS0IMB7_9BACT</name>
<keyword evidence="6" id="KW-1185">Reference proteome</keyword>
<evidence type="ECO:0000313" key="5">
    <source>
        <dbReference type="EMBL" id="MBF9239512.1"/>
    </source>
</evidence>
<evidence type="ECO:0000256" key="1">
    <source>
        <dbReference type="ARBA" id="ARBA00022741"/>
    </source>
</evidence>
<protein>
    <submittedName>
        <fullName evidence="5">DEAD/DEAH box helicase</fullName>
    </submittedName>
</protein>
<dbReference type="PANTHER" id="PTHR47957:SF3">
    <property type="entry name" value="ATP-DEPENDENT HELICASE HRQ1"/>
    <property type="match status" value="1"/>
</dbReference>
<dbReference type="GO" id="GO:0004386">
    <property type="term" value="F:helicase activity"/>
    <property type="evidence" value="ECO:0007669"/>
    <property type="project" value="UniProtKB-KW"/>
</dbReference>
<keyword evidence="5" id="KW-0378">Hydrolase</keyword>
<dbReference type="InterPro" id="IPR014001">
    <property type="entry name" value="Helicase_ATP-bd"/>
</dbReference>
<dbReference type="Proteomes" id="UP000597617">
    <property type="component" value="Unassembled WGS sequence"/>
</dbReference>
<feature type="region of interest" description="Disordered" evidence="3">
    <location>
        <begin position="176"/>
        <end position="195"/>
    </location>
</feature>
<evidence type="ECO:0000313" key="6">
    <source>
        <dbReference type="Proteomes" id="UP000597617"/>
    </source>
</evidence>
<dbReference type="PANTHER" id="PTHR47957">
    <property type="entry name" value="ATP-DEPENDENT HELICASE HRQ1"/>
    <property type="match status" value="1"/>
</dbReference>
<keyword evidence="5" id="KW-0347">Helicase</keyword>
<dbReference type="InterPro" id="IPR011545">
    <property type="entry name" value="DEAD/DEAH_box_helicase_dom"/>
</dbReference>
<evidence type="ECO:0000256" key="2">
    <source>
        <dbReference type="ARBA" id="ARBA00022840"/>
    </source>
</evidence>
<dbReference type="Pfam" id="PF00270">
    <property type="entry name" value="DEAD"/>
    <property type="match status" value="1"/>
</dbReference>
<dbReference type="InterPro" id="IPR027417">
    <property type="entry name" value="P-loop_NTPase"/>
</dbReference>
<dbReference type="InterPro" id="IPR001650">
    <property type="entry name" value="Helicase_C-like"/>
</dbReference>
<dbReference type="Pfam" id="PF00271">
    <property type="entry name" value="Helicase_C"/>
    <property type="match status" value="1"/>
</dbReference>
<organism evidence="5 6">
    <name type="scientific">Hymenobacter jeongseonensis</name>
    <dbReference type="NCBI Taxonomy" id="2791027"/>
    <lineage>
        <taxon>Bacteria</taxon>
        <taxon>Pseudomonadati</taxon>
        <taxon>Bacteroidota</taxon>
        <taxon>Cytophagia</taxon>
        <taxon>Cytophagales</taxon>
        <taxon>Hymenobacteraceae</taxon>
        <taxon>Hymenobacter</taxon>
    </lineage>
</organism>
<feature type="domain" description="Helicase ATP-binding" evidence="4">
    <location>
        <begin position="109"/>
        <end position="432"/>
    </location>
</feature>
<dbReference type="PROSITE" id="PS51192">
    <property type="entry name" value="HELICASE_ATP_BIND_1"/>
    <property type="match status" value="1"/>
</dbReference>
<dbReference type="RefSeq" id="WP_196283864.1">
    <property type="nucleotide sequence ID" value="NZ_JADQDQ010000013.1"/>
</dbReference>
<evidence type="ECO:0000259" key="4">
    <source>
        <dbReference type="PROSITE" id="PS51192"/>
    </source>
</evidence>
<reference evidence="5 6" key="1">
    <citation type="submission" date="2020-11" db="EMBL/GenBank/DDBJ databases">
        <authorList>
            <person name="Kim M.K."/>
        </authorList>
    </citation>
    <scope>NUCLEOTIDE SEQUENCE [LARGE SCALE GENOMIC DNA]</scope>
    <source>
        <strain evidence="5 6">BT683</strain>
    </source>
</reference>
<gene>
    <name evidence="5" type="ORF">I2I05_19115</name>
</gene>